<accession>A0ABN6MHZ2</accession>
<keyword evidence="1" id="KW-1133">Transmembrane helix</keyword>
<reference evidence="2 3" key="1">
    <citation type="submission" date="2022-01" db="EMBL/GenBank/DDBJ databases">
        <title>Novel bile acid biosynthetic pathways are enriched in the microbiome of centenarians.</title>
        <authorList>
            <person name="Sato Y."/>
            <person name="Atarashi K."/>
            <person name="Plichta R.D."/>
            <person name="Arai Y."/>
            <person name="Sasajima S."/>
            <person name="Kearney M.S."/>
            <person name="Suda W."/>
            <person name="Takeshita K."/>
            <person name="Sasaki T."/>
            <person name="Okamoto S."/>
            <person name="Skelly N.A."/>
            <person name="Okamura Y."/>
            <person name="Vlamakis H."/>
            <person name="Li Y."/>
            <person name="Tanoue T."/>
            <person name="Takei H."/>
            <person name="Nittono H."/>
            <person name="Narushima S."/>
            <person name="Irie J."/>
            <person name="Itoh H."/>
            <person name="Moriya K."/>
            <person name="Sugiura Y."/>
            <person name="Suematsu M."/>
            <person name="Moritoki N."/>
            <person name="Shibata S."/>
            <person name="Littman R.D."/>
            <person name="Fischbach A.M."/>
            <person name="Uwamino Y."/>
            <person name="Inoue T."/>
            <person name="Honda A."/>
            <person name="Hattori M."/>
            <person name="Murai T."/>
            <person name="Xavier J.R."/>
            <person name="Hirose N."/>
            <person name="Honda K."/>
        </authorList>
    </citation>
    <scope>NUCLEOTIDE SEQUENCE [LARGE SCALE GENOMIC DNA]</scope>
    <source>
        <strain evidence="2 3">CE91-St30</strain>
    </source>
</reference>
<evidence type="ECO:0000313" key="3">
    <source>
        <dbReference type="Proteomes" id="UP001320544"/>
    </source>
</evidence>
<proteinExistence type="predicted"/>
<keyword evidence="3" id="KW-1185">Reference proteome</keyword>
<name>A0ABN6MHZ2_9ACTN</name>
<sequence length="96" mass="10837">MEQSIATYVIGLAVVIVLGVSYLRFKRHEGEDEQEPSVSIKQTMAEAREYFGMSPQGEDDRFARALDLTPVRMLSGMFASADKKRSVRHEKKGRSD</sequence>
<keyword evidence="1" id="KW-0812">Transmembrane</keyword>
<dbReference type="Proteomes" id="UP001320544">
    <property type="component" value="Chromosome"/>
</dbReference>
<organism evidence="2 3">
    <name type="scientific">Raoultibacter timonensis</name>
    <dbReference type="NCBI Taxonomy" id="1907662"/>
    <lineage>
        <taxon>Bacteria</taxon>
        <taxon>Bacillati</taxon>
        <taxon>Actinomycetota</taxon>
        <taxon>Coriobacteriia</taxon>
        <taxon>Eggerthellales</taxon>
        <taxon>Eggerthellaceae</taxon>
        <taxon>Raoultibacter</taxon>
    </lineage>
</organism>
<gene>
    <name evidence="2" type="ORF">CE91St30_21960</name>
</gene>
<keyword evidence="1" id="KW-0472">Membrane</keyword>
<protein>
    <submittedName>
        <fullName evidence="2">Uncharacterized protein</fullName>
    </submittedName>
</protein>
<feature type="transmembrane region" description="Helical" evidence="1">
    <location>
        <begin position="6"/>
        <end position="25"/>
    </location>
</feature>
<evidence type="ECO:0000256" key="1">
    <source>
        <dbReference type="SAM" id="Phobius"/>
    </source>
</evidence>
<evidence type="ECO:0000313" key="2">
    <source>
        <dbReference type="EMBL" id="BDE96863.1"/>
    </source>
</evidence>
<dbReference type="EMBL" id="AP025564">
    <property type="protein sequence ID" value="BDE96863.1"/>
    <property type="molecule type" value="Genomic_DNA"/>
</dbReference>
<dbReference type="RefSeq" id="WP_102377677.1">
    <property type="nucleotide sequence ID" value="NZ_AP025564.1"/>
</dbReference>